<evidence type="ECO:0000313" key="2">
    <source>
        <dbReference type="EMBL" id="CAH2294384.1"/>
    </source>
</evidence>
<dbReference type="AlphaFoldDB" id="A0AAD1SA50"/>
<organism evidence="2 3">
    <name type="scientific">Pelobates cultripes</name>
    <name type="common">Western spadefoot toad</name>
    <dbReference type="NCBI Taxonomy" id="61616"/>
    <lineage>
        <taxon>Eukaryota</taxon>
        <taxon>Metazoa</taxon>
        <taxon>Chordata</taxon>
        <taxon>Craniata</taxon>
        <taxon>Vertebrata</taxon>
        <taxon>Euteleostomi</taxon>
        <taxon>Amphibia</taxon>
        <taxon>Batrachia</taxon>
        <taxon>Anura</taxon>
        <taxon>Pelobatoidea</taxon>
        <taxon>Pelobatidae</taxon>
        <taxon>Pelobates</taxon>
    </lineage>
</organism>
<accession>A0AAD1SA50</accession>
<dbReference type="EMBL" id="OW240916">
    <property type="protein sequence ID" value="CAH2294384.1"/>
    <property type="molecule type" value="Genomic_DNA"/>
</dbReference>
<name>A0AAD1SA50_PELCU</name>
<reference evidence="2" key="1">
    <citation type="submission" date="2022-03" db="EMBL/GenBank/DDBJ databases">
        <authorList>
            <person name="Alioto T."/>
            <person name="Alioto T."/>
            <person name="Gomez Garrido J."/>
        </authorList>
    </citation>
    <scope>NUCLEOTIDE SEQUENCE</scope>
</reference>
<proteinExistence type="predicted"/>
<keyword evidence="3" id="KW-1185">Reference proteome</keyword>
<protein>
    <submittedName>
        <fullName evidence="2">Uncharacterized protein</fullName>
    </submittedName>
</protein>
<dbReference type="Proteomes" id="UP001295444">
    <property type="component" value="Chromosome 05"/>
</dbReference>
<feature type="region of interest" description="Disordered" evidence="1">
    <location>
        <begin position="78"/>
        <end position="104"/>
    </location>
</feature>
<sequence>MAMPIGRQMSIKKRISGPARRLELGLRVLHSIMLPSCSHHLPCCNFEPALRQLFLSMSSFHPCHVQEHHLRLSAATVRTPTSSPGGMPHRSWGQKQRSPRMPGPLPAFSPSNIFSCTKAVLETVCTPATNSSKEHRP</sequence>
<gene>
    <name evidence="2" type="ORF">PECUL_23A021792</name>
</gene>
<evidence type="ECO:0000313" key="3">
    <source>
        <dbReference type="Proteomes" id="UP001295444"/>
    </source>
</evidence>
<evidence type="ECO:0000256" key="1">
    <source>
        <dbReference type="SAM" id="MobiDB-lite"/>
    </source>
</evidence>